<reference evidence="1 2" key="1">
    <citation type="submission" date="2019-11" db="EMBL/GenBank/DDBJ databases">
        <authorList>
            <person name="Shneider M.M."/>
            <person name="Evseev P.V."/>
            <person name="Timoshina O.Y."/>
            <person name="Mikhailova Y.V."/>
            <person name="Shelenkov A.A."/>
            <person name="Yanushevich Y."/>
            <person name="Shagin Y.A."/>
            <person name="Popova A.V."/>
            <person name="Miroshnikov K.A."/>
        </authorList>
    </citation>
    <scope>NUCLEOTIDE SEQUENCE [LARGE SCALE GENOMIC DNA]</scope>
</reference>
<gene>
    <name evidence="1" type="ORF">Konradin_124</name>
</gene>
<dbReference type="EMBL" id="MN648195">
    <property type="protein sequence ID" value="QGT53887.1"/>
    <property type="molecule type" value="Genomic_DNA"/>
</dbReference>
<organism evidence="1 2">
    <name type="scientific">Acinetobacter phage vB_AbaM_Konradin</name>
    <dbReference type="NCBI Taxonomy" id="2666257"/>
    <lineage>
        <taxon>Viruses</taxon>
        <taxon>Duplodnaviria</taxon>
        <taxon>Heunggongvirae</taxon>
        <taxon>Uroviricota</taxon>
        <taxon>Caudoviricetes</taxon>
        <taxon>Pantevenvirales</taxon>
        <taxon>Straboviridae</taxon>
        <taxon>Twarogvirinae</taxon>
        <taxon>Lazarusvirus</taxon>
        <taxon>Lazarusvirus kronadin</taxon>
    </lineage>
</organism>
<dbReference type="Proteomes" id="UP000424209">
    <property type="component" value="Segment"/>
</dbReference>
<sequence>MKGVDSRIRTSPKSVSEMYKWGMISFPTYNKVKHLPLESAIATIESDIGYQTCGIHADQIIEYCTQWNDYPGRYTQNEWVRHVMKLTSGQIDIHNCLQHTIILYNRLYTMEV</sequence>
<evidence type="ECO:0000313" key="1">
    <source>
        <dbReference type="EMBL" id="QGT53887.1"/>
    </source>
</evidence>
<keyword evidence="2" id="KW-1185">Reference proteome</keyword>
<evidence type="ECO:0000313" key="2">
    <source>
        <dbReference type="Proteomes" id="UP000424209"/>
    </source>
</evidence>
<accession>A0A650EUU8</accession>
<proteinExistence type="predicted"/>
<protein>
    <submittedName>
        <fullName evidence="1">Uncharacterized protein</fullName>
    </submittedName>
</protein>
<name>A0A650EUU8_9CAUD</name>